<evidence type="ECO:0000259" key="1">
    <source>
        <dbReference type="Pfam" id="PF12777"/>
    </source>
</evidence>
<dbReference type="InterPro" id="IPR026983">
    <property type="entry name" value="DHC"/>
</dbReference>
<proteinExistence type="predicted"/>
<dbReference type="Proteomes" id="UP000654075">
    <property type="component" value="Unassembled WGS sequence"/>
</dbReference>
<dbReference type="AlphaFoldDB" id="A0A813EWF6"/>
<dbReference type="OrthoDB" id="6129702at2759"/>
<protein>
    <recommendedName>
        <fullName evidence="1">Dynein heavy chain coiled coil stalk domain-containing protein</fullName>
    </recommendedName>
</protein>
<keyword evidence="3" id="KW-1185">Reference proteome</keyword>
<dbReference type="PANTHER" id="PTHR10676">
    <property type="entry name" value="DYNEIN HEAVY CHAIN FAMILY PROTEIN"/>
    <property type="match status" value="1"/>
</dbReference>
<dbReference type="GO" id="GO:0060294">
    <property type="term" value="P:cilium movement involved in cell motility"/>
    <property type="evidence" value="ECO:0007669"/>
    <property type="project" value="TreeGrafter"/>
</dbReference>
<dbReference type="GO" id="GO:0008569">
    <property type="term" value="F:minus-end-directed microtubule motor activity"/>
    <property type="evidence" value="ECO:0007669"/>
    <property type="project" value="TreeGrafter"/>
</dbReference>
<dbReference type="Gene3D" id="1.20.920.20">
    <property type="match status" value="1"/>
</dbReference>
<dbReference type="Pfam" id="PF12777">
    <property type="entry name" value="MT"/>
    <property type="match status" value="1"/>
</dbReference>
<dbReference type="InterPro" id="IPR024743">
    <property type="entry name" value="Dynein_HC_stalk"/>
</dbReference>
<organism evidence="2 3">
    <name type="scientific">Polarella glacialis</name>
    <name type="common">Dinoflagellate</name>
    <dbReference type="NCBI Taxonomy" id="89957"/>
    <lineage>
        <taxon>Eukaryota</taxon>
        <taxon>Sar</taxon>
        <taxon>Alveolata</taxon>
        <taxon>Dinophyceae</taxon>
        <taxon>Suessiales</taxon>
        <taxon>Suessiaceae</taxon>
        <taxon>Polarella</taxon>
    </lineage>
</organism>
<name>A0A813EWF6_POLGL</name>
<comment type="caution">
    <text evidence="2">The sequence shown here is derived from an EMBL/GenBank/DDBJ whole genome shotgun (WGS) entry which is preliminary data.</text>
</comment>
<gene>
    <name evidence="2" type="ORF">PGLA1383_LOCUS20829</name>
</gene>
<evidence type="ECO:0000313" key="3">
    <source>
        <dbReference type="Proteomes" id="UP000654075"/>
    </source>
</evidence>
<dbReference type="GO" id="GO:0051959">
    <property type="term" value="F:dynein light intermediate chain binding"/>
    <property type="evidence" value="ECO:0007669"/>
    <property type="project" value="InterPro"/>
</dbReference>
<dbReference type="EMBL" id="CAJNNV010014449">
    <property type="protein sequence ID" value="CAE8602597.1"/>
    <property type="molecule type" value="Genomic_DNA"/>
</dbReference>
<feature type="domain" description="Dynein heavy chain coiled coil stalk" evidence="1">
    <location>
        <begin position="115"/>
        <end position="279"/>
    </location>
</feature>
<reference evidence="2" key="1">
    <citation type="submission" date="2021-02" db="EMBL/GenBank/DDBJ databases">
        <authorList>
            <person name="Dougan E. K."/>
            <person name="Rhodes N."/>
            <person name="Thang M."/>
            <person name="Chan C."/>
        </authorList>
    </citation>
    <scope>NUCLEOTIDE SEQUENCE</scope>
</reference>
<dbReference type="GO" id="GO:0097729">
    <property type="term" value="C:9+2 motile cilium"/>
    <property type="evidence" value="ECO:0007669"/>
    <property type="project" value="TreeGrafter"/>
</dbReference>
<sequence length="315" mass="35468">MSSPRRMQRPNWLYRPHGMRSWRQERQLAHLRKSTAWEVRLALVRAMPPEGLLELAMEASSDSELGRLPGLQQELLPALVNEPYEPLMELLTCFDSWRSWVREVEAIGGLMSDEAVDSEQQDLQCIQWQQEQQQVLDQARPALGRALATVNVITKADLTELKTLGKPPFAVEKTCQAVAILFGMPAVWETIKSSLLGDPNLMARLVQFEWGNISDETVGRLQPILADQDLTPERLAQASRASVGLMAWVRGVVECSRVASAMSPIIKALDVSHVQLSEMRAFNDSRQLQLTTAHEFEVVLKGRLEVQISYQMSVV</sequence>
<accession>A0A813EWF6</accession>
<evidence type="ECO:0000313" key="2">
    <source>
        <dbReference type="EMBL" id="CAE8602597.1"/>
    </source>
</evidence>
<dbReference type="GO" id="GO:0030286">
    <property type="term" value="C:dynein complex"/>
    <property type="evidence" value="ECO:0007669"/>
    <property type="project" value="InterPro"/>
</dbReference>
<dbReference type="GO" id="GO:0045505">
    <property type="term" value="F:dynein intermediate chain binding"/>
    <property type="evidence" value="ECO:0007669"/>
    <property type="project" value="InterPro"/>
</dbReference>